<dbReference type="PANTHER" id="PTHR38113:SF2">
    <property type="entry name" value="DUF2293 DOMAIN-CONTAINING PROTEIN"/>
    <property type="match status" value="1"/>
</dbReference>
<dbReference type="AlphaFoldDB" id="A0A317X0C2"/>
<comment type="caution">
    <text evidence="3">The sequence shown here is derived from an EMBL/GenBank/DDBJ whole genome shotgun (WGS) entry which is preliminary data.</text>
</comment>
<protein>
    <recommendedName>
        <fullName evidence="2">DUF2293 domain-containing protein</fullName>
    </recommendedName>
</protein>
<feature type="region of interest" description="Disordered" evidence="1">
    <location>
        <begin position="1"/>
        <end position="38"/>
    </location>
</feature>
<evidence type="ECO:0000313" key="3">
    <source>
        <dbReference type="EMBL" id="PWY89940.1"/>
    </source>
</evidence>
<dbReference type="InterPro" id="IPR018744">
    <property type="entry name" value="DUF2293"/>
</dbReference>
<proteinExistence type="predicted"/>
<reference evidence="3 4" key="1">
    <citation type="submission" date="2016-12" db="EMBL/GenBank/DDBJ databases">
        <title>The genomes of Aspergillus section Nigri reveals drivers in fungal speciation.</title>
        <authorList>
            <consortium name="DOE Joint Genome Institute"/>
            <person name="Vesth T.C."/>
            <person name="Nybo J."/>
            <person name="Theobald S."/>
            <person name="Brandl J."/>
            <person name="Frisvad J.C."/>
            <person name="Nielsen K.F."/>
            <person name="Lyhne E.K."/>
            <person name="Kogle M.E."/>
            <person name="Kuo A."/>
            <person name="Riley R."/>
            <person name="Clum A."/>
            <person name="Nolan M."/>
            <person name="Lipzen A."/>
            <person name="Salamov A."/>
            <person name="Henrissat B."/>
            <person name="Wiebenga A."/>
            <person name="De Vries R.P."/>
            <person name="Grigoriev I.V."/>
            <person name="Mortensen U.H."/>
            <person name="Andersen M.R."/>
            <person name="Baker S.E."/>
        </authorList>
    </citation>
    <scope>NUCLEOTIDE SEQUENCE [LARGE SCALE GENOMIC DNA]</scope>
    <source>
        <strain evidence="3 4">CBS 117.55</strain>
    </source>
</reference>
<dbReference type="PANTHER" id="PTHR38113">
    <property type="match status" value="1"/>
</dbReference>
<evidence type="ECO:0000259" key="2">
    <source>
        <dbReference type="Pfam" id="PF10056"/>
    </source>
</evidence>
<sequence>MTVTQKRNARFRARRRPKGARKALMRSLDAPRSPRSILDQARRSSLLKRRDQGDVVDVPRTKAARAPPAKRFRKLNLLPLSTEHLEKNCFEREVLPEDYVFVPKGDVYVTRNCRSRTKESGRLVYVVYDKNGKRSLGLRVPKDIHAAVHESAAESAESRAKAVKLRDEKDFARARQLLATRFPLMPAESLQTILHHAFLKGTGRVGRSSTLSDERKADLAVEAHIRHTKTEYEALLKAGKGRERARNETRGQVLAIKTTWAGATLPARQMNVSARCSPNADSDA</sequence>
<dbReference type="EMBL" id="MSFL01000003">
    <property type="protein sequence ID" value="PWY89940.1"/>
    <property type="molecule type" value="Genomic_DNA"/>
</dbReference>
<dbReference type="GeneID" id="37064656"/>
<feature type="domain" description="DUF2293" evidence="2">
    <location>
        <begin position="178"/>
        <end position="260"/>
    </location>
</feature>
<feature type="compositionally biased region" description="Basic residues" evidence="1">
    <location>
        <begin position="7"/>
        <end position="24"/>
    </location>
</feature>
<dbReference type="Proteomes" id="UP000247233">
    <property type="component" value="Unassembled WGS sequence"/>
</dbReference>
<evidence type="ECO:0000313" key="4">
    <source>
        <dbReference type="Proteomes" id="UP000247233"/>
    </source>
</evidence>
<keyword evidence="4" id="KW-1185">Reference proteome</keyword>
<dbReference type="OrthoDB" id="5381833at2759"/>
<gene>
    <name evidence="3" type="ORF">BO70DRAFT_358942</name>
</gene>
<organism evidence="3 4">
    <name type="scientific">Aspergillus heteromorphus CBS 117.55</name>
    <dbReference type="NCBI Taxonomy" id="1448321"/>
    <lineage>
        <taxon>Eukaryota</taxon>
        <taxon>Fungi</taxon>
        <taxon>Dikarya</taxon>
        <taxon>Ascomycota</taxon>
        <taxon>Pezizomycotina</taxon>
        <taxon>Eurotiomycetes</taxon>
        <taxon>Eurotiomycetidae</taxon>
        <taxon>Eurotiales</taxon>
        <taxon>Aspergillaceae</taxon>
        <taxon>Aspergillus</taxon>
        <taxon>Aspergillus subgen. Circumdati</taxon>
    </lineage>
</organism>
<name>A0A317X0C2_9EURO</name>
<evidence type="ECO:0000256" key="1">
    <source>
        <dbReference type="SAM" id="MobiDB-lite"/>
    </source>
</evidence>
<dbReference type="Pfam" id="PF10056">
    <property type="entry name" value="DUF2293"/>
    <property type="match status" value="1"/>
</dbReference>
<accession>A0A317X0C2</accession>
<dbReference type="RefSeq" id="XP_025402771.1">
    <property type="nucleotide sequence ID" value="XM_025542419.1"/>
</dbReference>
<dbReference type="VEuPathDB" id="FungiDB:BO70DRAFT_358942"/>